<sequence length="47" mass="5339">MNKKLEEGKAICAECGSEFWEDELEDGYCERCTEFLIQCGIDAMNGE</sequence>
<reference evidence="2" key="1">
    <citation type="journal article" date="2019" name="Int. J. Syst. Evol. Microbiol.">
        <title>The Global Catalogue of Microorganisms (GCM) 10K type strain sequencing project: providing services to taxonomists for standard genome sequencing and annotation.</title>
        <authorList>
            <consortium name="The Broad Institute Genomics Platform"/>
            <consortium name="The Broad Institute Genome Sequencing Center for Infectious Disease"/>
            <person name="Wu L."/>
            <person name="Ma J."/>
        </authorList>
    </citation>
    <scope>NUCLEOTIDE SEQUENCE [LARGE SCALE GENOMIC DNA]</scope>
    <source>
        <strain evidence="2">CCUG 63287</strain>
    </source>
</reference>
<evidence type="ECO:0000313" key="1">
    <source>
        <dbReference type="EMBL" id="MFC4652229.1"/>
    </source>
</evidence>
<dbReference type="Proteomes" id="UP001595987">
    <property type="component" value="Unassembled WGS sequence"/>
</dbReference>
<organism evidence="1 2">
    <name type="scientific">Lactococcus nasutitermitis</name>
    <dbReference type="NCBI Taxonomy" id="1652957"/>
    <lineage>
        <taxon>Bacteria</taxon>
        <taxon>Bacillati</taxon>
        <taxon>Bacillota</taxon>
        <taxon>Bacilli</taxon>
        <taxon>Lactobacillales</taxon>
        <taxon>Streptococcaceae</taxon>
        <taxon>Lactococcus</taxon>
    </lineage>
</organism>
<dbReference type="EMBL" id="JBHSGD010000005">
    <property type="protein sequence ID" value="MFC4652229.1"/>
    <property type="molecule type" value="Genomic_DNA"/>
</dbReference>
<dbReference type="RefSeq" id="WP_213535281.1">
    <property type="nucleotide sequence ID" value="NZ_BOVQ01000004.1"/>
</dbReference>
<proteinExistence type="predicted"/>
<name>A0ABV9JC12_9LACT</name>
<evidence type="ECO:0000313" key="2">
    <source>
        <dbReference type="Proteomes" id="UP001595987"/>
    </source>
</evidence>
<keyword evidence="2" id="KW-1185">Reference proteome</keyword>
<protein>
    <submittedName>
        <fullName evidence="1">Uncharacterized protein</fullName>
    </submittedName>
</protein>
<comment type="caution">
    <text evidence="1">The sequence shown here is derived from an EMBL/GenBank/DDBJ whole genome shotgun (WGS) entry which is preliminary data.</text>
</comment>
<gene>
    <name evidence="1" type="ORF">ACFO26_04845</name>
</gene>
<accession>A0ABV9JC12</accession>